<dbReference type="SUPFAM" id="SSF69000">
    <property type="entry name" value="FAD-dependent thiol oxidase"/>
    <property type="match status" value="1"/>
</dbReference>
<dbReference type="InterPro" id="IPR036774">
    <property type="entry name" value="ERV/ALR_sulphydryl_oxid_sf"/>
</dbReference>
<evidence type="ECO:0000256" key="6">
    <source>
        <dbReference type="RuleBase" id="RU371123"/>
    </source>
</evidence>
<feature type="region of interest" description="Disordered" evidence="7">
    <location>
        <begin position="108"/>
        <end position="138"/>
    </location>
</feature>
<feature type="domain" description="ERV/ALR sulfhydryl oxidase" evidence="8">
    <location>
        <begin position="151"/>
        <end position="251"/>
    </location>
</feature>
<keyword evidence="3 6" id="KW-0274">FAD</keyword>
<evidence type="ECO:0000256" key="1">
    <source>
        <dbReference type="ARBA" id="ARBA00001974"/>
    </source>
</evidence>
<comment type="catalytic activity">
    <reaction evidence="6">
        <text>2 R'C(R)SH + O2 = R'C(R)S-S(R)CR' + H2O2</text>
        <dbReference type="Rhea" id="RHEA:17357"/>
        <dbReference type="ChEBI" id="CHEBI:15379"/>
        <dbReference type="ChEBI" id="CHEBI:16240"/>
        <dbReference type="ChEBI" id="CHEBI:16520"/>
        <dbReference type="ChEBI" id="CHEBI:17412"/>
        <dbReference type="EC" id="1.8.3.2"/>
    </reaction>
</comment>
<protein>
    <recommendedName>
        <fullName evidence="6">Sulfhydryl oxidase</fullName>
        <ecNumber evidence="6">1.8.3.2</ecNumber>
    </recommendedName>
</protein>
<dbReference type="PANTHER" id="PTHR12645">
    <property type="entry name" value="ALR/ERV"/>
    <property type="match status" value="1"/>
</dbReference>
<comment type="cofactor">
    <cofactor evidence="1 6">
        <name>FAD</name>
        <dbReference type="ChEBI" id="CHEBI:57692"/>
    </cofactor>
</comment>
<dbReference type="Proteomes" id="UP000054498">
    <property type="component" value="Unassembled WGS sequence"/>
</dbReference>
<sequence length="367" mass="36500">MFYFLLDTLSNAFTTHAEAASYPHSKAGIQERVTEGSNGSTAAGAEVSGNAAASQLASDATSAPSLQPAAPAAPEARLQQLLNDKSCRACTSTRDLFAAFGSHLRHAGGAAGPAAGASASTGPGSPPSSPPSSEAASEKPPFWFYEEEMPDPPDVVDIGRATWTLLHTMAAYYPDSPTPQQQASMRGFVAALGDHYPCHECRAHLREDLARDPPDTAGAAALSEWACRLHNRVNVMLGKPEFDCGLALQRWRDGPPGAGDEVYGLAAHNREVDAQQQAAEAAPAGGSAAGGAASGAASGAAPGGVADATRGGADAGGAPEGGAAAGGADAAAAGAAAALGTAAAMAGQPPQGQADADGHQGREGGGR</sequence>
<dbReference type="GO" id="GO:0016971">
    <property type="term" value="F:flavin-dependent sulfhydryl oxidase activity"/>
    <property type="evidence" value="ECO:0007669"/>
    <property type="project" value="InterPro"/>
</dbReference>
<feature type="compositionally biased region" description="Low complexity" evidence="7">
    <location>
        <begin position="294"/>
        <end position="312"/>
    </location>
</feature>
<evidence type="ECO:0000256" key="2">
    <source>
        <dbReference type="ARBA" id="ARBA00022630"/>
    </source>
</evidence>
<feature type="compositionally biased region" description="Low complexity" evidence="7">
    <location>
        <begin position="63"/>
        <end position="74"/>
    </location>
</feature>
<dbReference type="InterPro" id="IPR039799">
    <property type="entry name" value="ALR/ERV"/>
</dbReference>
<dbReference type="PANTHER" id="PTHR12645:SF0">
    <property type="entry name" value="FAD-LINKED SULFHYDRYL OXIDASE ALR"/>
    <property type="match status" value="1"/>
</dbReference>
<dbReference type="EMBL" id="KK102506">
    <property type="protein sequence ID" value="KIY97590.1"/>
    <property type="molecule type" value="Genomic_DNA"/>
</dbReference>
<dbReference type="GO" id="GO:0050660">
    <property type="term" value="F:flavin adenine dinucleotide binding"/>
    <property type="evidence" value="ECO:0007669"/>
    <property type="project" value="TreeGrafter"/>
</dbReference>
<organism evidence="9 10">
    <name type="scientific">Monoraphidium neglectum</name>
    <dbReference type="NCBI Taxonomy" id="145388"/>
    <lineage>
        <taxon>Eukaryota</taxon>
        <taxon>Viridiplantae</taxon>
        <taxon>Chlorophyta</taxon>
        <taxon>core chlorophytes</taxon>
        <taxon>Chlorophyceae</taxon>
        <taxon>CS clade</taxon>
        <taxon>Sphaeropleales</taxon>
        <taxon>Selenastraceae</taxon>
        <taxon>Monoraphidium</taxon>
    </lineage>
</organism>
<dbReference type="PROSITE" id="PS51324">
    <property type="entry name" value="ERV_ALR"/>
    <property type="match status" value="1"/>
</dbReference>
<evidence type="ECO:0000256" key="4">
    <source>
        <dbReference type="ARBA" id="ARBA00023002"/>
    </source>
</evidence>
<dbReference type="Pfam" id="PF04777">
    <property type="entry name" value="Evr1_Alr"/>
    <property type="match status" value="1"/>
</dbReference>
<dbReference type="EC" id="1.8.3.2" evidence="6"/>
<keyword evidence="5" id="KW-1015">Disulfide bond</keyword>
<proteinExistence type="predicted"/>
<evidence type="ECO:0000256" key="7">
    <source>
        <dbReference type="SAM" id="MobiDB-lite"/>
    </source>
</evidence>
<dbReference type="Gene3D" id="1.20.120.310">
    <property type="entry name" value="ERV/ALR sulfhydryl oxidase domain"/>
    <property type="match status" value="1"/>
</dbReference>
<name>A0A0D2MSW1_9CHLO</name>
<keyword evidence="4 6" id="KW-0560">Oxidoreductase</keyword>
<evidence type="ECO:0000313" key="10">
    <source>
        <dbReference type="Proteomes" id="UP000054498"/>
    </source>
</evidence>
<feature type="compositionally biased region" description="Low complexity" evidence="7">
    <location>
        <begin position="274"/>
        <end position="286"/>
    </location>
</feature>
<accession>A0A0D2MSW1</accession>
<evidence type="ECO:0000256" key="3">
    <source>
        <dbReference type="ARBA" id="ARBA00022827"/>
    </source>
</evidence>
<reference evidence="9 10" key="1">
    <citation type="journal article" date="2013" name="BMC Genomics">
        <title>Reconstruction of the lipid metabolism for the microalga Monoraphidium neglectum from its genome sequence reveals characteristics suitable for biofuel production.</title>
        <authorList>
            <person name="Bogen C."/>
            <person name="Al-Dilaimi A."/>
            <person name="Albersmeier A."/>
            <person name="Wichmann J."/>
            <person name="Grundmann M."/>
            <person name="Rupp O."/>
            <person name="Lauersen K.J."/>
            <person name="Blifernez-Klassen O."/>
            <person name="Kalinowski J."/>
            <person name="Goesmann A."/>
            <person name="Mussgnug J.H."/>
            <person name="Kruse O."/>
        </authorList>
    </citation>
    <scope>NUCLEOTIDE SEQUENCE [LARGE SCALE GENOMIC DNA]</scope>
    <source>
        <strain evidence="9 10">SAG 48.87</strain>
    </source>
</reference>
<evidence type="ECO:0000313" key="9">
    <source>
        <dbReference type="EMBL" id="KIY97590.1"/>
    </source>
</evidence>
<dbReference type="InterPro" id="IPR017905">
    <property type="entry name" value="ERV/ALR_sulphydryl_oxidase"/>
</dbReference>
<dbReference type="RefSeq" id="XP_013896610.1">
    <property type="nucleotide sequence ID" value="XM_014041156.1"/>
</dbReference>
<gene>
    <name evidence="9" type="ORF">MNEG_10371</name>
</gene>
<dbReference type="OrthoDB" id="17199at2759"/>
<feature type="region of interest" description="Disordered" evidence="7">
    <location>
        <begin position="53"/>
        <end position="74"/>
    </location>
</feature>
<keyword evidence="10" id="KW-1185">Reference proteome</keyword>
<dbReference type="STRING" id="145388.A0A0D2MSW1"/>
<keyword evidence="2 6" id="KW-0285">Flavoprotein</keyword>
<feature type="compositionally biased region" description="Low complexity" evidence="7">
    <location>
        <begin position="326"/>
        <end position="355"/>
    </location>
</feature>
<dbReference type="AlphaFoldDB" id="A0A0D2MSW1"/>
<dbReference type="GeneID" id="25727527"/>
<feature type="region of interest" description="Disordered" evidence="7">
    <location>
        <begin position="274"/>
        <end position="367"/>
    </location>
</feature>
<feature type="compositionally biased region" description="Gly residues" evidence="7">
    <location>
        <begin position="313"/>
        <end position="325"/>
    </location>
</feature>
<dbReference type="GO" id="GO:0005739">
    <property type="term" value="C:mitochondrion"/>
    <property type="evidence" value="ECO:0007669"/>
    <property type="project" value="TreeGrafter"/>
</dbReference>
<feature type="compositionally biased region" description="Basic and acidic residues" evidence="7">
    <location>
        <begin position="356"/>
        <end position="367"/>
    </location>
</feature>
<feature type="compositionally biased region" description="Low complexity" evidence="7">
    <location>
        <begin position="112"/>
        <end position="123"/>
    </location>
</feature>
<evidence type="ECO:0000256" key="5">
    <source>
        <dbReference type="ARBA" id="ARBA00023157"/>
    </source>
</evidence>
<evidence type="ECO:0000259" key="8">
    <source>
        <dbReference type="PROSITE" id="PS51324"/>
    </source>
</evidence>
<dbReference type="KEGG" id="mng:MNEG_10371"/>